<keyword evidence="1" id="KW-0547">Nucleotide-binding</keyword>
<organism evidence="1 2">
    <name type="scientific">Pontibaca salina</name>
    <dbReference type="NCBI Taxonomy" id="2795731"/>
    <lineage>
        <taxon>Bacteria</taxon>
        <taxon>Pseudomonadati</taxon>
        <taxon>Pseudomonadota</taxon>
        <taxon>Alphaproteobacteria</taxon>
        <taxon>Rhodobacterales</taxon>
        <taxon>Roseobacteraceae</taxon>
        <taxon>Pontibaca</taxon>
    </lineage>
</organism>
<dbReference type="GO" id="GO:0005524">
    <property type="term" value="F:ATP binding"/>
    <property type="evidence" value="ECO:0007669"/>
    <property type="project" value="UniProtKB-KW"/>
</dbReference>
<evidence type="ECO:0000313" key="1">
    <source>
        <dbReference type="EMBL" id="MBI6628915.1"/>
    </source>
</evidence>
<accession>A0A934LZE6</accession>
<name>A0A934LZE6_9RHOB</name>
<sequence>MPISHHLEDFSSEDSPTSSTGLISIKALEDQNLDNFEQGYSAGWEDAISAQAENRAQISAALGRSLENMSLTYHEVRTQLLASLQPLFEDLVSAVLPETMMRVFGYRIVDQLYTLTKEQTAQPVVIAVAPGESTGLKELIAQGFALLIEVHEDDDLDPGMAIIRLNSHEYELDSSELLASINQSVTSFFYHINQENTNG</sequence>
<dbReference type="Proteomes" id="UP000613255">
    <property type="component" value="Unassembled WGS sequence"/>
</dbReference>
<dbReference type="RefSeq" id="WP_198684935.1">
    <property type="nucleotide sequence ID" value="NZ_JAEIJD010000002.1"/>
</dbReference>
<protein>
    <submittedName>
        <fullName evidence="1">ABC transporter ATP-binding protein</fullName>
    </submittedName>
</protein>
<gene>
    <name evidence="1" type="ORF">JAO82_03380</name>
</gene>
<dbReference type="EMBL" id="JAEIJD010000002">
    <property type="protein sequence ID" value="MBI6628915.1"/>
    <property type="molecule type" value="Genomic_DNA"/>
</dbReference>
<evidence type="ECO:0000313" key="2">
    <source>
        <dbReference type="Proteomes" id="UP000613255"/>
    </source>
</evidence>
<comment type="caution">
    <text evidence="1">The sequence shown here is derived from an EMBL/GenBank/DDBJ whole genome shotgun (WGS) entry which is preliminary data.</text>
</comment>
<dbReference type="AlphaFoldDB" id="A0A934LZE6"/>
<keyword evidence="1" id="KW-0067">ATP-binding</keyword>
<proteinExistence type="predicted"/>
<keyword evidence="2" id="KW-1185">Reference proteome</keyword>
<reference evidence="1" key="1">
    <citation type="submission" date="2020-12" db="EMBL/GenBank/DDBJ databases">
        <title>Pontibaca salina gen. nov., sp. nov., isolated from marine sediment.</title>
        <authorList>
            <person name="Bo J."/>
            <person name="Wang S."/>
            <person name="Song X."/>
            <person name="Du Z."/>
        </authorList>
    </citation>
    <scope>NUCLEOTIDE SEQUENCE</scope>
    <source>
        <strain evidence="1">S1109L</strain>
    </source>
</reference>